<sequence length="68" mass="7778">ILTLLKDSGIALLLIKCHFTYLSIKILGHHVSRLRISTTKDKITIIRVIAFLDTLEGLKKGVTFFNYY</sequence>
<reference evidence="2" key="1">
    <citation type="journal article" date="2018" name="Proc. Natl. Acad. Sci. U.S.A.">
        <title>Linking secondary metabolites to gene clusters through genome sequencing of six diverse Aspergillus species.</title>
        <authorList>
            <person name="Kaerboelling I."/>
            <person name="Vesth T.C."/>
            <person name="Frisvad J.C."/>
            <person name="Nybo J.L."/>
            <person name="Theobald S."/>
            <person name="Kuo A."/>
            <person name="Bowyer P."/>
            <person name="Matsuda Y."/>
            <person name="Mondo S."/>
            <person name="Lyhne E.K."/>
            <person name="Kogle M.E."/>
            <person name="Clum A."/>
            <person name="Lipzen A."/>
            <person name="Salamov A."/>
            <person name="Ngan C.Y."/>
            <person name="Daum C."/>
            <person name="Chiniquy J."/>
            <person name="Barry K."/>
            <person name="LaButti K."/>
            <person name="Haridas S."/>
            <person name="Simmons B.A."/>
            <person name="Magnuson J.K."/>
            <person name="Mortensen U.H."/>
            <person name="Larsen T.O."/>
            <person name="Grigoriev I.V."/>
            <person name="Baker S.E."/>
            <person name="Andersen M.R."/>
        </authorList>
    </citation>
    <scope>NUCLEOTIDE SEQUENCE [LARGE SCALE GENOMIC DNA]</scope>
    <source>
        <strain evidence="2">IBT 16806</strain>
    </source>
</reference>
<keyword evidence="2" id="KW-1185">Reference proteome</keyword>
<feature type="non-terminal residue" evidence="1">
    <location>
        <position position="1"/>
    </location>
</feature>
<dbReference type="OrthoDB" id="3929326at2759"/>
<protein>
    <submittedName>
        <fullName evidence="1">Uncharacterized protein</fullName>
    </submittedName>
</protein>
<accession>A0A2I1CBV7</accession>
<name>A0A2I1CBV7_ASPN1</name>
<evidence type="ECO:0000313" key="1">
    <source>
        <dbReference type="EMBL" id="PKX95112.1"/>
    </source>
</evidence>
<dbReference type="RefSeq" id="XP_024683707.1">
    <property type="nucleotide sequence ID" value="XM_024822189.1"/>
</dbReference>
<comment type="caution">
    <text evidence="1">The sequence shown here is derived from an EMBL/GenBank/DDBJ whole genome shotgun (WGS) entry which is preliminary data.</text>
</comment>
<gene>
    <name evidence="1" type="ORF">P174DRAFT_367661</name>
</gene>
<dbReference type="VEuPathDB" id="FungiDB:P174DRAFT_367661"/>
<proteinExistence type="predicted"/>
<organism evidence="1 2">
    <name type="scientific">Aspergillus novofumigatus (strain IBT 16806)</name>
    <dbReference type="NCBI Taxonomy" id="1392255"/>
    <lineage>
        <taxon>Eukaryota</taxon>
        <taxon>Fungi</taxon>
        <taxon>Dikarya</taxon>
        <taxon>Ascomycota</taxon>
        <taxon>Pezizomycotina</taxon>
        <taxon>Eurotiomycetes</taxon>
        <taxon>Eurotiomycetidae</taxon>
        <taxon>Eurotiales</taxon>
        <taxon>Aspergillaceae</taxon>
        <taxon>Aspergillus</taxon>
        <taxon>Aspergillus subgen. Fumigati</taxon>
    </lineage>
</organism>
<dbReference type="EMBL" id="MSZS01000003">
    <property type="protein sequence ID" value="PKX95112.1"/>
    <property type="molecule type" value="Genomic_DNA"/>
</dbReference>
<evidence type="ECO:0000313" key="2">
    <source>
        <dbReference type="Proteomes" id="UP000234474"/>
    </source>
</evidence>
<dbReference type="AlphaFoldDB" id="A0A2I1CBV7"/>
<dbReference type="GeneID" id="36529515"/>
<dbReference type="STRING" id="1392255.A0A2I1CBV7"/>
<dbReference type="Proteomes" id="UP000234474">
    <property type="component" value="Unassembled WGS sequence"/>
</dbReference>